<dbReference type="SUPFAM" id="SSF46689">
    <property type="entry name" value="Homeodomain-like"/>
    <property type="match status" value="1"/>
</dbReference>
<dbReference type="InterPro" id="IPR009057">
    <property type="entry name" value="Homeodomain-like_sf"/>
</dbReference>
<name>A0A5C8PMF1_9HYPH</name>
<accession>A0A5C8PMF1</accession>
<gene>
    <name evidence="1" type="ORF">FHP25_14545</name>
</gene>
<evidence type="ECO:0000313" key="2">
    <source>
        <dbReference type="Proteomes" id="UP000321638"/>
    </source>
</evidence>
<dbReference type="InterPro" id="IPR036388">
    <property type="entry name" value="WH-like_DNA-bd_sf"/>
</dbReference>
<sequence length="72" mass="8162">MLNWSDCPAVERIPGKVSGAWLFKGTRVPVKALFENLEDGATVNDFLEWFSDVRWEQVEAVLAHAERSLDIT</sequence>
<reference evidence="1 2" key="1">
    <citation type="submission" date="2019-06" db="EMBL/GenBank/DDBJ databases">
        <title>New taxonomy in bacterial strain CC-CFT640, isolated from vineyard.</title>
        <authorList>
            <person name="Lin S.-Y."/>
            <person name="Tsai C.-F."/>
            <person name="Young C.-C."/>
        </authorList>
    </citation>
    <scope>NUCLEOTIDE SEQUENCE [LARGE SCALE GENOMIC DNA]</scope>
    <source>
        <strain evidence="1 2">CC-CFT640</strain>
    </source>
</reference>
<protein>
    <submittedName>
        <fullName evidence="1">DUF433 domain-containing protein</fullName>
    </submittedName>
</protein>
<proteinExistence type="predicted"/>
<keyword evidence="2" id="KW-1185">Reference proteome</keyword>
<dbReference type="InterPro" id="IPR007367">
    <property type="entry name" value="DUF433"/>
</dbReference>
<dbReference type="Pfam" id="PF04255">
    <property type="entry name" value="DUF433"/>
    <property type="match status" value="1"/>
</dbReference>
<organism evidence="1 2">
    <name type="scientific">Vineibacter terrae</name>
    <dbReference type="NCBI Taxonomy" id="2586908"/>
    <lineage>
        <taxon>Bacteria</taxon>
        <taxon>Pseudomonadati</taxon>
        <taxon>Pseudomonadota</taxon>
        <taxon>Alphaproteobacteria</taxon>
        <taxon>Hyphomicrobiales</taxon>
        <taxon>Vineibacter</taxon>
    </lineage>
</organism>
<dbReference type="AlphaFoldDB" id="A0A5C8PMF1"/>
<dbReference type="OrthoDB" id="9809529at2"/>
<comment type="caution">
    <text evidence="1">The sequence shown here is derived from an EMBL/GenBank/DDBJ whole genome shotgun (WGS) entry which is preliminary data.</text>
</comment>
<dbReference type="RefSeq" id="WP_147847668.1">
    <property type="nucleotide sequence ID" value="NZ_VDUZ01000014.1"/>
</dbReference>
<dbReference type="EMBL" id="VDUZ01000014">
    <property type="protein sequence ID" value="TXL75455.1"/>
    <property type="molecule type" value="Genomic_DNA"/>
</dbReference>
<dbReference type="Gene3D" id="1.10.10.10">
    <property type="entry name" value="Winged helix-like DNA-binding domain superfamily/Winged helix DNA-binding domain"/>
    <property type="match status" value="1"/>
</dbReference>
<dbReference type="Proteomes" id="UP000321638">
    <property type="component" value="Unassembled WGS sequence"/>
</dbReference>
<evidence type="ECO:0000313" key="1">
    <source>
        <dbReference type="EMBL" id="TXL75455.1"/>
    </source>
</evidence>